<gene>
    <name evidence="4" type="ORF">ENV14_06080</name>
</gene>
<organism evidence="4">
    <name type="scientific">Ignisphaera aggregans</name>
    <dbReference type="NCBI Taxonomy" id="334771"/>
    <lineage>
        <taxon>Archaea</taxon>
        <taxon>Thermoproteota</taxon>
        <taxon>Thermoprotei</taxon>
        <taxon>Desulfurococcales</taxon>
        <taxon>Desulfurococcaceae</taxon>
        <taxon>Ignisphaera</taxon>
    </lineage>
</organism>
<dbReference type="InterPro" id="IPR045886">
    <property type="entry name" value="ThiF/MoeB/HesA"/>
</dbReference>
<dbReference type="InterPro" id="IPR035985">
    <property type="entry name" value="Ubiquitin-activating_enz"/>
</dbReference>
<evidence type="ECO:0000259" key="3">
    <source>
        <dbReference type="Pfam" id="PF00899"/>
    </source>
</evidence>
<feature type="domain" description="THIF-type NAD/FAD binding fold" evidence="3">
    <location>
        <begin position="10"/>
        <end position="241"/>
    </location>
</feature>
<dbReference type="GO" id="GO:0016779">
    <property type="term" value="F:nucleotidyltransferase activity"/>
    <property type="evidence" value="ECO:0007669"/>
    <property type="project" value="TreeGrafter"/>
</dbReference>
<sequence>MLHPQEIERYDRQIRIFGIEGQEKLKKASVLIVGIGGLGTAVATYLAYAGVGRLVLVDDGFIELSNLNRQILYEEADVGSPKASVACKKLQKANSKLVLECHAQKFNADLGEGLVKDVDIVVDALDNWETRMLLNEICVKHKKPLVHAGVEGWYGQVTTIIPGITPCLYCIRPYRVSERQETKRVISVAGVAPGILGILEATEVLKLILGVGRTLQGRILFIDLLNLEFKAFEVKRNPACPICGHVQ</sequence>
<evidence type="ECO:0000256" key="1">
    <source>
        <dbReference type="ARBA" id="ARBA00009919"/>
    </source>
</evidence>
<comment type="similarity">
    <text evidence="1">Belongs to the HesA/MoeB/ThiF family.</text>
</comment>
<keyword evidence="2" id="KW-0812">Transmembrane</keyword>
<dbReference type="CDD" id="cd00757">
    <property type="entry name" value="ThiF_MoeB_HesA_family"/>
    <property type="match status" value="1"/>
</dbReference>
<dbReference type="Gene3D" id="3.40.50.720">
    <property type="entry name" value="NAD(P)-binding Rossmann-like Domain"/>
    <property type="match status" value="1"/>
</dbReference>
<dbReference type="GO" id="GO:0004792">
    <property type="term" value="F:thiosulfate-cyanide sulfurtransferase activity"/>
    <property type="evidence" value="ECO:0007669"/>
    <property type="project" value="TreeGrafter"/>
</dbReference>
<keyword evidence="2" id="KW-1133">Transmembrane helix</keyword>
<dbReference type="GO" id="GO:0005737">
    <property type="term" value="C:cytoplasm"/>
    <property type="evidence" value="ECO:0007669"/>
    <property type="project" value="TreeGrafter"/>
</dbReference>
<accession>A0A7C4BDN7</accession>
<dbReference type="PANTHER" id="PTHR10953:SF102">
    <property type="entry name" value="ADENYLYLTRANSFERASE AND SULFURTRANSFERASE MOCS3"/>
    <property type="match status" value="1"/>
</dbReference>
<evidence type="ECO:0000256" key="2">
    <source>
        <dbReference type="SAM" id="Phobius"/>
    </source>
</evidence>
<keyword evidence="2" id="KW-0472">Membrane</keyword>
<dbReference type="SUPFAM" id="SSF69572">
    <property type="entry name" value="Activating enzymes of the ubiquitin-like proteins"/>
    <property type="match status" value="1"/>
</dbReference>
<protein>
    <submittedName>
        <fullName evidence="4">HesA/MoeB/ThiF family protein</fullName>
    </submittedName>
</protein>
<comment type="caution">
    <text evidence="4">The sequence shown here is derived from an EMBL/GenBank/DDBJ whole genome shotgun (WGS) entry which is preliminary data.</text>
</comment>
<dbReference type="InterPro" id="IPR000594">
    <property type="entry name" value="ThiF_NAD_FAD-bd"/>
</dbReference>
<reference evidence="4" key="1">
    <citation type="journal article" date="2020" name="mSystems">
        <title>Genome- and Community-Level Interaction Insights into Carbon Utilization and Element Cycling Functions of Hydrothermarchaeota in Hydrothermal Sediment.</title>
        <authorList>
            <person name="Zhou Z."/>
            <person name="Liu Y."/>
            <person name="Xu W."/>
            <person name="Pan J."/>
            <person name="Luo Z.H."/>
            <person name="Li M."/>
        </authorList>
    </citation>
    <scope>NUCLEOTIDE SEQUENCE [LARGE SCALE GENOMIC DNA]</scope>
    <source>
        <strain evidence="4">SpSt-732</strain>
    </source>
</reference>
<dbReference type="FunFam" id="3.40.50.720:FF:000080">
    <property type="entry name" value="Thiazole biosynthesis adenylyltransferase ThiF"/>
    <property type="match status" value="1"/>
</dbReference>
<evidence type="ECO:0000313" key="4">
    <source>
        <dbReference type="EMBL" id="HGI87936.1"/>
    </source>
</evidence>
<name>A0A7C4BDN7_9CREN</name>
<dbReference type="GO" id="GO:0008641">
    <property type="term" value="F:ubiquitin-like modifier activating enzyme activity"/>
    <property type="evidence" value="ECO:0007669"/>
    <property type="project" value="InterPro"/>
</dbReference>
<dbReference type="PANTHER" id="PTHR10953">
    <property type="entry name" value="UBIQUITIN-ACTIVATING ENZYME E1"/>
    <property type="match status" value="1"/>
</dbReference>
<proteinExistence type="inferred from homology"/>
<dbReference type="AlphaFoldDB" id="A0A7C4BDN7"/>
<feature type="transmembrane region" description="Helical" evidence="2">
    <location>
        <begin position="28"/>
        <end position="48"/>
    </location>
</feature>
<dbReference type="Pfam" id="PF00899">
    <property type="entry name" value="ThiF"/>
    <property type="match status" value="1"/>
</dbReference>
<dbReference type="EMBL" id="DTFF01000049">
    <property type="protein sequence ID" value="HGI87936.1"/>
    <property type="molecule type" value="Genomic_DNA"/>
</dbReference>